<sequence>PSDLVRKNITPSSDLKARERSKEENTTLNVGASAHPCLTPPSKGNAQKEAPANTNVAFMPLWSGHERAVNFFQNVEEANSTN</sequence>
<evidence type="ECO:0000256" key="1">
    <source>
        <dbReference type="SAM" id="MobiDB-lite"/>
    </source>
</evidence>
<organism evidence="2">
    <name type="scientific">Arion vulgaris</name>
    <dbReference type="NCBI Taxonomy" id="1028688"/>
    <lineage>
        <taxon>Eukaryota</taxon>
        <taxon>Metazoa</taxon>
        <taxon>Spiralia</taxon>
        <taxon>Lophotrochozoa</taxon>
        <taxon>Mollusca</taxon>
        <taxon>Gastropoda</taxon>
        <taxon>Heterobranchia</taxon>
        <taxon>Euthyneura</taxon>
        <taxon>Panpulmonata</taxon>
        <taxon>Eupulmonata</taxon>
        <taxon>Stylommatophora</taxon>
        <taxon>Helicina</taxon>
        <taxon>Arionoidea</taxon>
        <taxon>Arionidae</taxon>
        <taxon>Arion</taxon>
    </lineage>
</organism>
<proteinExistence type="predicted"/>
<reference evidence="2" key="1">
    <citation type="submission" date="2014-12" db="EMBL/GenBank/DDBJ databases">
        <title>Insight into the proteome of Arion vulgaris.</title>
        <authorList>
            <person name="Aradska J."/>
            <person name="Bulat T."/>
            <person name="Smidak R."/>
            <person name="Sarate P."/>
            <person name="Gangsoo J."/>
            <person name="Sialana F."/>
            <person name="Bilban M."/>
            <person name="Lubec G."/>
        </authorList>
    </citation>
    <scope>NUCLEOTIDE SEQUENCE</scope>
    <source>
        <tissue evidence="2">Skin</tissue>
    </source>
</reference>
<dbReference type="AlphaFoldDB" id="A0A0B6ZNV2"/>
<protein>
    <submittedName>
        <fullName evidence="2">Uncharacterized protein</fullName>
    </submittedName>
</protein>
<evidence type="ECO:0000313" key="2">
    <source>
        <dbReference type="EMBL" id="CEK69395.1"/>
    </source>
</evidence>
<accession>A0A0B6ZNV2</accession>
<name>A0A0B6ZNV2_9EUPU</name>
<feature type="compositionally biased region" description="Basic and acidic residues" evidence="1">
    <location>
        <begin position="15"/>
        <end position="25"/>
    </location>
</feature>
<feature type="non-terminal residue" evidence="2">
    <location>
        <position position="1"/>
    </location>
</feature>
<gene>
    <name evidence="2" type="primary">ORF70096</name>
</gene>
<feature type="region of interest" description="Disordered" evidence="1">
    <location>
        <begin position="1"/>
        <end position="36"/>
    </location>
</feature>
<dbReference type="EMBL" id="HACG01022530">
    <property type="protein sequence ID" value="CEK69395.1"/>
    <property type="molecule type" value="Transcribed_RNA"/>
</dbReference>